<evidence type="ECO:0000256" key="1">
    <source>
        <dbReference type="ARBA" id="ARBA00023033"/>
    </source>
</evidence>
<keyword evidence="1" id="KW-0560">Oxidoreductase</keyword>
<dbReference type="Proteomes" id="UP001054945">
    <property type="component" value="Unassembled WGS sequence"/>
</dbReference>
<dbReference type="InterPro" id="IPR036396">
    <property type="entry name" value="Cyt_P450_sf"/>
</dbReference>
<dbReference type="AlphaFoldDB" id="A0AAV4NGK9"/>
<keyword evidence="3" id="KW-1185">Reference proteome</keyword>
<gene>
    <name evidence="2" type="ORF">CEXT_675941</name>
</gene>
<reference evidence="2 3" key="1">
    <citation type="submission" date="2021-06" db="EMBL/GenBank/DDBJ databases">
        <title>Caerostris extrusa draft genome.</title>
        <authorList>
            <person name="Kono N."/>
            <person name="Arakawa K."/>
        </authorList>
    </citation>
    <scope>NUCLEOTIDE SEQUENCE [LARGE SCALE GENOMIC DNA]</scope>
</reference>
<protein>
    <submittedName>
        <fullName evidence="2">Uncharacterized protein</fullName>
    </submittedName>
</protein>
<dbReference type="GO" id="GO:0016705">
    <property type="term" value="F:oxidoreductase activity, acting on paired donors, with incorporation or reduction of molecular oxygen"/>
    <property type="evidence" value="ECO:0007669"/>
    <property type="project" value="InterPro"/>
</dbReference>
<sequence length="83" mass="9351">MVIINVFRQDLMCFNYVFILLNEDQVILKEDHIIICLDLSVTSGSQSVLIKFDPDRFTSENSAGALPFRLRALSAGPRNCMGE</sequence>
<accession>A0AAV4NGK9</accession>
<dbReference type="GO" id="GO:0005506">
    <property type="term" value="F:iron ion binding"/>
    <property type="evidence" value="ECO:0007669"/>
    <property type="project" value="InterPro"/>
</dbReference>
<dbReference type="GO" id="GO:0004497">
    <property type="term" value="F:monooxygenase activity"/>
    <property type="evidence" value="ECO:0007669"/>
    <property type="project" value="UniProtKB-KW"/>
</dbReference>
<proteinExistence type="predicted"/>
<organism evidence="2 3">
    <name type="scientific">Caerostris extrusa</name>
    <name type="common">Bark spider</name>
    <name type="synonym">Caerostris bankana</name>
    <dbReference type="NCBI Taxonomy" id="172846"/>
    <lineage>
        <taxon>Eukaryota</taxon>
        <taxon>Metazoa</taxon>
        <taxon>Ecdysozoa</taxon>
        <taxon>Arthropoda</taxon>
        <taxon>Chelicerata</taxon>
        <taxon>Arachnida</taxon>
        <taxon>Araneae</taxon>
        <taxon>Araneomorphae</taxon>
        <taxon>Entelegynae</taxon>
        <taxon>Araneoidea</taxon>
        <taxon>Araneidae</taxon>
        <taxon>Caerostris</taxon>
    </lineage>
</organism>
<keyword evidence="1" id="KW-0503">Monooxygenase</keyword>
<dbReference type="SUPFAM" id="SSF48264">
    <property type="entry name" value="Cytochrome P450"/>
    <property type="match status" value="1"/>
</dbReference>
<name>A0AAV4NGK9_CAEEX</name>
<evidence type="ECO:0000313" key="2">
    <source>
        <dbReference type="EMBL" id="GIX83788.1"/>
    </source>
</evidence>
<dbReference type="GO" id="GO:0020037">
    <property type="term" value="F:heme binding"/>
    <property type="evidence" value="ECO:0007669"/>
    <property type="project" value="InterPro"/>
</dbReference>
<dbReference type="EMBL" id="BPLR01020903">
    <property type="protein sequence ID" value="GIX83788.1"/>
    <property type="molecule type" value="Genomic_DNA"/>
</dbReference>
<comment type="caution">
    <text evidence="2">The sequence shown here is derived from an EMBL/GenBank/DDBJ whole genome shotgun (WGS) entry which is preliminary data.</text>
</comment>
<evidence type="ECO:0000313" key="3">
    <source>
        <dbReference type="Proteomes" id="UP001054945"/>
    </source>
</evidence>